<proteinExistence type="predicted"/>
<dbReference type="Gene3D" id="3.60.21.70">
    <property type="entry name" value="PhoD-like phosphatase"/>
    <property type="match status" value="1"/>
</dbReference>
<organism evidence="2 3">
    <name type="scientific">Reticulibacter mediterranei</name>
    <dbReference type="NCBI Taxonomy" id="2778369"/>
    <lineage>
        <taxon>Bacteria</taxon>
        <taxon>Bacillati</taxon>
        <taxon>Chloroflexota</taxon>
        <taxon>Ktedonobacteria</taxon>
        <taxon>Ktedonobacterales</taxon>
        <taxon>Reticulibacteraceae</taxon>
        <taxon>Reticulibacter</taxon>
    </lineage>
</organism>
<dbReference type="AlphaFoldDB" id="A0A8J3IIY1"/>
<dbReference type="SUPFAM" id="SSF56300">
    <property type="entry name" value="Metallo-dependent phosphatases"/>
    <property type="match status" value="1"/>
</dbReference>
<dbReference type="Proteomes" id="UP000597444">
    <property type="component" value="Unassembled WGS sequence"/>
</dbReference>
<evidence type="ECO:0008006" key="4">
    <source>
        <dbReference type="Google" id="ProtNLM"/>
    </source>
</evidence>
<dbReference type="InterPro" id="IPR029052">
    <property type="entry name" value="Metallo-depent_PP-like"/>
</dbReference>
<dbReference type="RefSeq" id="WP_220204089.1">
    <property type="nucleotide sequence ID" value="NZ_BNJK01000001.1"/>
</dbReference>
<dbReference type="PANTHER" id="PTHR37031:SF2">
    <property type="entry name" value="PHOD-LIKE PHOSPHATASE METALLOPHOSPHATASE DOMAIN-CONTAINING PROTEIN"/>
    <property type="match status" value="1"/>
</dbReference>
<feature type="coiled-coil region" evidence="1">
    <location>
        <begin position="309"/>
        <end position="336"/>
    </location>
</feature>
<protein>
    <recommendedName>
        <fullName evidence="4">PhoD-like phosphatase metallophosphatase domain-containing protein</fullName>
    </recommendedName>
</protein>
<keyword evidence="1" id="KW-0175">Coiled coil</keyword>
<evidence type="ECO:0000313" key="3">
    <source>
        <dbReference type="Proteomes" id="UP000597444"/>
    </source>
</evidence>
<evidence type="ECO:0000313" key="2">
    <source>
        <dbReference type="EMBL" id="GHO93298.1"/>
    </source>
</evidence>
<evidence type="ECO:0000256" key="1">
    <source>
        <dbReference type="SAM" id="Coils"/>
    </source>
</evidence>
<comment type="caution">
    <text evidence="2">The sequence shown here is derived from an EMBL/GenBank/DDBJ whole genome shotgun (WGS) entry which is preliminary data.</text>
</comment>
<sequence length="861" mass="98336">MSWTPLVDRIAHLPLILSGPVVRRVEPAAATIWLALKEPRRVTLHVYIQDQSGALRLCIEGTGATVRLGDSLHIVAVTARASDKEQELAWGNLYYYDLFFQPVDSNENSVSEATAHLSTPGIITSDVAQDTALQMLTYEGHPLPGFVVPPADINQLSIVHGSCRKMHGDGTEMLSTLDTLLANAAHDLSRRPQQLYMTGDQIYADDVAAPLLFALMDSGRCLCAGNTEEILPIVHAPAWAFGPGSRRDIVHNEALLTTTTPHNHLLSLSEYASMYLYAWSDVLWPEQLPDVATVWQAYPELRPSSDEDQIKVKAQYEQQNRQLQQMREELPQVRRALANIATYMICDDHEITDDWYLDGAWCQQVLSNPLGRHILRNAILTYALFQAWGNTPDQFADLNGSTLLAAIDTWRGQETDKQVALIEEIIGLPAAFDGSGTLQYSRRTLHWHYTYNGAHHRVIVMDTRTRRYYRSPEEFPGLLSHEAMHTQIRNEEWPVTILISATPVMGVDFIESIQFWSRWRVRDNYAYDREAWALEWGTFQHFLKTVSRLKRVVILSGDVHYAFGSSMEYWDYHTGATAKLVNYTSSSLYNEGSGSHMAVLAVGYPRLLHMLRRQQQPTLDFFAWDINDSNHHFLDYMLTIIHKRIYRVWWSLPRLIAARRSPNEIVLPAQGWLKGTFDAFQPDRSYRLRYLSNTLARAGGKRGTHLQVTLSRLGLQPVRLALGIITFLEGILRRLRSSLARKTGELEQAPELLQSPSQTLVHQTVHGTEAIEHQLEKRRNRLVETIFHYGRWLNRWKAGELIVGYNNIGEIRFHWNEVQPEVIQRLWWYRPGDDDDKGLLQTADYCDTLALPTHDMEPPLP</sequence>
<name>A0A8J3IIY1_9CHLR</name>
<dbReference type="PANTHER" id="PTHR37031">
    <property type="entry name" value="METALLOPHOSPHATASE BINDING DOMAIN PROTEIN"/>
    <property type="match status" value="1"/>
</dbReference>
<dbReference type="InterPro" id="IPR038607">
    <property type="entry name" value="PhoD-like_sf"/>
</dbReference>
<keyword evidence="3" id="KW-1185">Reference proteome</keyword>
<reference evidence="2" key="1">
    <citation type="submission" date="2020-10" db="EMBL/GenBank/DDBJ databases">
        <title>Taxonomic study of unclassified bacteria belonging to the class Ktedonobacteria.</title>
        <authorList>
            <person name="Yabe S."/>
            <person name="Wang C.M."/>
            <person name="Zheng Y."/>
            <person name="Sakai Y."/>
            <person name="Cavaletti L."/>
            <person name="Monciardini P."/>
            <person name="Donadio S."/>
        </authorList>
    </citation>
    <scope>NUCLEOTIDE SEQUENCE</scope>
    <source>
        <strain evidence="2">ID150040</strain>
    </source>
</reference>
<accession>A0A8J3IIY1</accession>
<gene>
    <name evidence="2" type="ORF">KSF_033460</name>
</gene>
<dbReference type="EMBL" id="BNJK01000001">
    <property type="protein sequence ID" value="GHO93298.1"/>
    <property type="molecule type" value="Genomic_DNA"/>
</dbReference>